<feature type="transmembrane region" description="Helical" evidence="1">
    <location>
        <begin position="20"/>
        <end position="37"/>
    </location>
</feature>
<accession>A0AA38VMY8</accession>
<comment type="caution">
    <text evidence="2">The sequence shown here is derived from an EMBL/GenBank/DDBJ whole genome shotgun (WGS) entry which is preliminary data.</text>
</comment>
<name>A0AA38VMY8_9PEZI</name>
<dbReference type="AlphaFoldDB" id="A0AA38VMY8"/>
<evidence type="ECO:0000313" key="3">
    <source>
        <dbReference type="Proteomes" id="UP001174694"/>
    </source>
</evidence>
<protein>
    <submittedName>
        <fullName evidence="2">Uncharacterized protein</fullName>
    </submittedName>
</protein>
<feature type="transmembrane region" description="Helical" evidence="1">
    <location>
        <begin position="81"/>
        <end position="100"/>
    </location>
</feature>
<keyword evidence="1" id="KW-1133">Transmembrane helix</keyword>
<dbReference type="EMBL" id="JANBVO010000022">
    <property type="protein sequence ID" value="KAJ9142392.1"/>
    <property type="molecule type" value="Genomic_DNA"/>
</dbReference>
<evidence type="ECO:0000256" key="1">
    <source>
        <dbReference type="SAM" id="Phobius"/>
    </source>
</evidence>
<gene>
    <name evidence="2" type="ORF">NKR23_g7135</name>
</gene>
<sequence>MPIPTLEPSYSAAFLRRIPVFSFPFAFILLLAHGIAANASFPALGIIPLAASASLSALILYRDRIVQLGSPVQTLTVSNILVADVTLALLQLALLIPSWIALTDYWHRSKIILGTYGTVFMIADCGIHTYFIIMQVIHLILAQNCNCEHCRSVRKMGGLSSIASEYVPLTENGEQGDREMELGPRAPGV</sequence>
<reference evidence="2" key="1">
    <citation type="submission" date="2022-07" db="EMBL/GenBank/DDBJ databases">
        <title>Fungi with potential for degradation of polypropylene.</title>
        <authorList>
            <person name="Gostincar C."/>
        </authorList>
    </citation>
    <scope>NUCLEOTIDE SEQUENCE</scope>
    <source>
        <strain evidence="2">EXF-13308</strain>
    </source>
</reference>
<feature type="transmembrane region" description="Helical" evidence="1">
    <location>
        <begin position="43"/>
        <end position="61"/>
    </location>
</feature>
<keyword evidence="1" id="KW-0472">Membrane</keyword>
<dbReference type="Proteomes" id="UP001174694">
    <property type="component" value="Unassembled WGS sequence"/>
</dbReference>
<evidence type="ECO:0000313" key="2">
    <source>
        <dbReference type="EMBL" id="KAJ9142392.1"/>
    </source>
</evidence>
<keyword evidence="1" id="KW-0812">Transmembrane</keyword>
<keyword evidence="3" id="KW-1185">Reference proteome</keyword>
<proteinExistence type="predicted"/>
<organism evidence="2 3">
    <name type="scientific">Pleurostoma richardsiae</name>
    <dbReference type="NCBI Taxonomy" id="41990"/>
    <lineage>
        <taxon>Eukaryota</taxon>
        <taxon>Fungi</taxon>
        <taxon>Dikarya</taxon>
        <taxon>Ascomycota</taxon>
        <taxon>Pezizomycotina</taxon>
        <taxon>Sordariomycetes</taxon>
        <taxon>Sordariomycetidae</taxon>
        <taxon>Calosphaeriales</taxon>
        <taxon>Pleurostomataceae</taxon>
        <taxon>Pleurostoma</taxon>
    </lineage>
</organism>
<feature type="transmembrane region" description="Helical" evidence="1">
    <location>
        <begin position="112"/>
        <end position="133"/>
    </location>
</feature>